<dbReference type="InterPro" id="IPR036390">
    <property type="entry name" value="WH_DNA-bd_sf"/>
</dbReference>
<dbReference type="Pfam" id="PF08220">
    <property type="entry name" value="HTH_DeoR"/>
    <property type="match status" value="1"/>
</dbReference>
<sequence length="262" mass="28501">MLQLERQQKILDYLKENRKATTNELSELLGVSTTTIRTDLNQMDKEKLLTKTHGGAIYKDKTHGMTDLTSRAYLFHDRALENKEAKEEIANEAIKLVSDHMCIFLDASSTAYTLGMKLSGFTELTVITNGINLALELKDIPGVTVILTGGIVTSASASIEGLLGADLLKKIHTDIAFVSARGFSVEDGLTDFSIYEADLKHMCIKASAKTVALVDHTKFDTTSISSYASLDDINMVITDSGISPETADIYEKAGTDIVISGI</sequence>
<dbReference type="PROSITE" id="PS51000">
    <property type="entry name" value="HTH_DEOR_2"/>
    <property type="match status" value="1"/>
</dbReference>
<feature type="domain" description="HTH deoR-type" evidence="3">
    <location>
        <begin position="3"/>
        <end position="58"/>
    </location>
</feature>
<dbReference type="PRINTS" id="PR00037">
    <property type="entry name" value="HTHLACR"/>
</dbReference>
<evidence type="ECO:0000313" key="5">
    <source>
        <dbReference type="Proteomes" id="UP000049472"/>
    </source>
</evidence>
<protein>
    <submittedName>
        <fullName evidence="4">DeoR-family transcriptional regulator</fullName>
    </submittedName>
</protein>
<dbReference type="GO" id="GO:0003700">
    <property type="term" value="F:DNA-binding transcription factor activity"/>
    <property type="evidence" value="ECO:0007669"/>
    <property type="project" value="InterPro"/>
</dbReference>
<keyword evidence="2" id="KW-0804">Transcription</keyword>
<dbReference type="PANTHER" id="PTHR30363:SF44">
    <property type="entry name" value="AGA OPERON TRANSCRIPTIONAL REPRESSOR-RELATED"/>
    <property type="match status" value="1"/>
</dbReference>
<dbReference type="InterPro" id="IPR001034">
    <property type="entry name" value="DeoR_HTH"/>
</dbReference>
<evidence type="ECO:0000256" key="2">
    <source>
        <dbReference type="ARBA" id="ARBA00023163"/>
    </source>
</evidence>
<dbReference type="SMART" id="SM01134">
    <property type="entry name" value="DeoRC"/>
    <property type="match status" value="1"/>
</dbReference>
<dbReference type="AlphaFoldDB" id="A0A0M6WPP2"/>
<dbReference type="InterPro" id="IPR037171">
    <property type="entry name" value="NagB/RpiA_transferase-like"/>
</dbReference>
<dbReference type="EMBL" id="CVRQ01000022">
    <property type="protein sequence ID" value="CRL38796.1"/>
    <property type="molecule type" value="Genomic_DNA"/>
</dbReference>
<dbReference type="Gene3D" id="3.40.50.1360">
    <property type="match status" value="1"/>
</dbReference>
<dbReference type="InterPro" id="IPR014036">
    <property type="entry name" value="DeoR-like_C"/>
</dbReference>
<dbReference type="InterPro" id="IPR036388">
    <property type="entry name" value="WH-like_DNA-bd_sf"/>
</dbReference>
<dbReference type="RefSeq" id="WP_055062029.1">
    <property type="nucleotide sequence ID" value="NZ_CVRQ01000022.1"/>
</dbReference>
<dbReference type="InterPro" id="IPR050313">
    <property type="entry name" value="Carb_Metab_HTH_regulators"/>
</dbReference>
<dbReference type="PANTHER" id="PTHR30363">
    <property type="entry name" value="HTH-TYPE TRANSCRIPTIONAL REGULATOR SRLR-RELATED"/>
    <property type="match status" value="1"/>
</dbReference>
<keyword evidence="1" id="KW-0805">Transcription regulation</keyword>
<evidence type="ECO:0000259" key="3">
    <source>
        <dbReference type="PROSITE" id="PS51000"/>
    </source>
</evidence>
<dbReference type="Proteomes" id="UP000049472">
    <property type="component" value="Unassembled WGS sequence"/>
</dbReference>
<name>A0A0M6WPP2_9FIRM</name>
<dbReference type="SUPFAM" id="SSF100950">
    <property type="entry name" value="NagB/RpiA/CoA transferase-like"/>
    <property type="match status" value="1"/>
</dbReference>
<reference evidence="5" key="1">
    <citation type="submission" date="2015-05" db="EMBL/GenBank/DDBJ databases">
        <authorList>
            <consortium name="Pathogen Informatics"/>
        </authorList>
    </citation>
    <scope>NUCLEOTIDE SEQUENCE [LARGE SCALE GENOMIC DNA]</scope>
    <source>
        <strain evidence="5">T1-815</strain>
    </source>
</reference>
<evidence type="ECO:0000313" key="4">
    <source>
        <dbReference type="EMBL" id="CRL38796.1"/>
    </source>
</evidence>
<dbReference type="Gene3D" id="1.10.10.10">
    <property type="entry name" value="Winged helix-like DNA-binding domain superfamily/Winged helix DNA-binding domain"/>
    <property type="match status" value="1"/>
</dbReference>
<proteinExistence type="predicted"/>
<organism evidence="4 5">
    <name type="scientific">Agathobacter rectalis</name>
    <dbReference type="NCBI Taxonomy" id="39491"/>
    <lineage>
        <taxon>Bacteria</taxon>
        <taxon>Bacillati</taxon>
        <taxon>Bacillota</taxon>
        <taxon>Clostridia</taxon>
        <taxon>Lachnospirales</taxon>
        <taxon>Lachnospiraceae</taxon>
        <taxon>Agathobacter</taxon>
    </lineage>
</organism>
<accession>A0A0M6WPP2</accession>
<dbReference type="Pfam" id="PF00455">
    <property type="entry name" value="DeoRC"/>
    <property type="match status" value="1"/>
</dbReference>
<dbReference type="SUPFAM" id="SSF46785">
    <property type="entry name" value="Winged helix' DNA-binding domain"/>
    <property type="match status" value="1"/>
</dbReference>
<evidence type="ECO:0000256" key="1">
    <source>
        <dbReference type="ARBA" id="ARBA00023015"/>
    </source>
</evidence>
<dbReference type="SMART" id="SM00420">
    <property type="entry name" value="HTH_DEOR"/>
    <property type="match status" value="1"/>
</dbReference>
<keyword evidence="5" id="KW-1185">Reference proteome</keyword>
<gene>
    <name evidence="4" type="ORF">T1815_19041</name>
</gene>